<organism evidence="1 2">
    <name type="scientific">Rhipicephalus sanguineus</name>
    <name type="common">Brown dog tick</name>
    <name type="synonym">Ixodes sanguineus</name>
    <dbReference type="NCBI Taxonomy" id="34632"/>
    <lineage>
        <taxon>Eukaryota</taxon>
        <taxon>Metazoa</taxon>
        <taxon>Ecdysozoa</taxon>
        <taxon>Arthropoda</taxon>
        <taxon>Chelicerata</taxon>
        <taxon>Arachnida</taxon>
        <taxon>Acari</taxon>
        <taxon>Parasitiformes</taxon>
        <taxon>Ixodida</taxon>
        <taxon>Ixodoidea</taxon>
        <taxon>Ixodidae</taxon>
        <taxon>Rhipicephalinae</taxon>
        <taxon>Rhipicephalus</taxon>
        <taxon>Rhipicephalus</taxon>
    </lineage>
</organism>
<dbReference type="VEuPathDB" id="VectorBase:RSAN_030573"/>
<gene>
    <name evidence="1" type="ORF">HPB52_021954</name>
</gene>
<proteinExistence type="predicted"/>
<accession>A0A9D4T2S0</accession>
<evidence type="ECO:0000313" key="2">
    <source>
        <dbReference type="Proteomes" id="UP000821837"/>
    </source>
</evidence>
<evidence type="ECO:0000313" key="1">
    <source>
        <dbReference type="EMBL" id="KAH7969796.1"/>
    </source>
</evidence>
<reference evidence="1" key="1">
    <citation type="journal article" date="2020" name="Cell">
        <title>Large-Scale Comparative Analyses of Tick Genomes Elucidate Their Genetic Diversity and Vector Capacities.</title>
        <authorList>
            <consortium name="Tick Genome and Microbiome Consortium (TIGMIC)"/>
            <person name="Jia N."/>
            <person name="Wang J."/>
            <person name="Shi W."/>
            <person name="Du L."/>
            <person name="Sun Y."/>
            <person name="Zhan W."/>
            <person name="Jiang J.F."/>
            <person name="Wang Q."/>
            <person name="Zhang B."/>
            <person name="Ji P."/>
            <person name="Bell-Sakyi L."/>
            <person name="Cui X.M."/>
            <person name="Yuan T.T."/>
            <person name="Jiang B.G."/>
            <person name="Yang W.F."/>
            <person name="Lam T.T."/>
            <person name="Chang Q.C."/>
            <person name="Ding S.J."/>
            <person name="Wang X.J."/>
            <person name="Zhu J.G."/>
            <person name="Ruan X.D."/>
            <person name="Zhao L."/>
            <person name="Wei J.T."/>
            <person name="Ye R.Z."/>
            <person name="Que T.C."/>
            <person name="Du C.H."/>
            <person name="Zhou Y.H."/>
            <person name="Cheng J.X."/>
            <person name="Dai P.F."/>
            <person name="Guo W.B."/>
            <person name="Han X.H."/>
            <person name="Huang E.J."/>
            <person name="Li L.F."/>
            <person name="Wei W."/>
            <person name="Gao Y.C."/>
            <person name="Liu J.Z."/>
            <person name="Shao H.Z."/>
            <person name="Wang X."/>
            <person name="Wang C.C."/>
            <person name="Yang T.C."/>
            <person name="Huo Q.B."/>
            <person name="Li W."/>
            <person name="Chen H.Y."/>
            <person name="Chen S.E."/>
            <person name="Zhou L.G."/>
            <person name="Ni X.B."/>
            <person name="Tian J.H."/>
            <person name="Sheng Y."/>
            <person name="Liu T."/>
            <person name="Pan Y.S."/>
            <person name="Xia L.Y."/>
            <person name="Li J."/>
            <person name="Zhao F."/>
            <person name="Cao W.C."/>
        </authorList>
    </citation>
    <scope>NUCLEOTIDE SEQUENCE</scope>
    <source>
        <strain evidence="1">Rsan-2018</strain>
    </source>
</reference>
<comment type="caution">
    <text evidence="1">The sequence shown here is derived from an EMBL/GenBank/DDBJ whole genome shotgun (WGS) entry which is preliminary data.</text>
</comment>
<reference evidence="1" key="2">
    <citation type="submission" date="2021-09" db="EMBL/GenBank/DDBJ databases">
        <authorList>
            <person name="Jia N."/>
            <person name="Wang J."/>
            <person name="Shi W."/>
            <person name="Du L."/>
            <person name="Sun Y."/>
            <person name="Zhan W."/>
            <person name="Jiang J."/>
            <person name="Wang Q."/>
            <person name="Zhang B."/>
            <person name="Ji P."/>
            <person name="Sakyi L.B."/>
            <person name="Cui X."/>
            <person name="Yuan T."/>
            <person name="Jiang B."/>
            <person name="Yang W."/>
            <person name="Lam T.T.-Y."/>
            <person name="Chang Q."/>
            <person name="Ding S."/>
            <person name="Wang X."/>
            <person name="Zhu J."/>
            <person name="Ruan X."/>
            <person name="Zhao L."/>
            <person name="Wei J."/>
            <person name="Que T."/>
            <person name="Du C."/>
            <person name="Cheng J."/>
            <person name="Dai P."/>
            <person name="Han X."/>
            <person name="Huang E."/>
            <person name="Gao Y."/>
            <person name="Liu J."/>
            <person name="Shao H."/>
            <person name="Ye R."/>
            <person name="Li L."/>
            <person name="Wei W."/>
            <person name="Wang X."/>
            <person name="Wang C."/>
            <person name="Huo Q."/>
            <person name="Li W."/>
            <person name="Guo W."/>
            <person name="Chen H."/>
            <person name="Chen S."/>
            <person name="Zhou L."/>
            <person name="Zhou L."/>
            <person name="Ni X."/>
            <person name="Tian J."/>
            <person name="Zhou Y."/>
            <person name="Sheng Y."/>
            <person name="Liu T."/>
            <person name="Pan Y."/>
            <person name="Xia L."/>
            <person name="Li J."/>
            <person name="Zhao F."/>
            <person name="Cao W."/>
        </authorList>
    </citation>
    <scope>NUCLEOTIDE SEQUENCE</scope>
    <source>
        <strain evidence="1">Rsan-2018</strain>
        <tissue evidence="1">Larvae</tissue>
    </source>
</reference>
<keyword evidence="2" id="KW-1185">Reference proteome</keyword>
<name>A0A9D4T2S0_RHISA</name>
<dbReference type="Proteomes" id="UP000821837">
    <property type="component" value="Unassembled WGS sequence"/>
</dbReference>
<dbReference type="EMBL" id="JABSTV010001248">
    <property type="protein sequence ID" value="KAH7969796.1"/>
    <property type="molecule type" value="Genomic_DNA"/>
</dbReference>
<dbReference type="AlphaFoldDB" id="A0A9D4T2S0"/>
<protein>
    <submittedName>
        <fullName evidence="1">Uncharacterized protein</fullName>
    </submittedName>
</protein>
<sequence length="241" mass="26301">MRRITSALGKYSRKVLGAARSLLARGRGCTPALALRIYNAVASAKALYGLPLISLSALQWSALDTDHRNAVRELYGLPHNSQVGPALAEAGDMPLSLRATQRALNHVLRLNNTAQGQRLVERLATLSHSCMGRRVSELRTIVPDTPPYRWPVTPPHRHTPLDVHTHIPRIKAKARTPIAAMQQECAALVSDQLCGRLLVYADGSGLPIGATRRKRRCSVCGAISRRDSEVPPPVHRLVYGG</sequence>